<proteinExistence type="predicted"/>
<dbReference type="Proteomes" id="UP000887575">
    <property type="component" value="Unassembled WGS sequence"/>
</dbReference>
<dbReference type="SMART" id="SM00034">
    <property type="entry name" value="CLECT"/>
    <property type="match status" value="2"/>
</dbReference>
<dbReference type="InterPro" id="IPR001304">
    <property type="entry name" value="C-type_lectin-like"/>
</dbReference>
<dbReference type="AlphaFoldDB" id="A0AAF3ENM0"/>
<evidence type="ECO:0000313" key="3">
    <source>
        <dbReference type="Proteomes" id="UP000887575"/>
    </source>
</evidence>
<dbReference type="CDD" id="cd00037">
    <property type="entry name" value="CLECT"/>
    <property type="match status" value="1"/>
</dbReference>
<reference evidence="4" key="1">
    <citation type="submission" date="2024-02" db="UniProtKB">
        <authorList>
            <consortium name="WormBaseParasite"/>
        </authorList>
    </citation>
    <scope>IDENTIFICATION</scope>
</reference>
<sequence>MDKCLIYSTQSANFDGAVGICESFNGFLISIHNAFENAAIAAFQKESDSPSRFFLIGLQRSPTTDWTWSDDNSTSQFFKWAPGHPGSSSNCAFLATDEQLWHSVDCAQPNAFICELPKKSPCLPGWTYFNYTNMCYYKGEKKSFNQAEIFCRANGGHLTSIHNNIENAFIFEMTYAVSCYNETSQYVEGTVVLGGYYDKSIAGVRQWLDGSDGDYVGDLMCYEPNDNSMILMFSYPINCNDCGNPHGNWYIAADDPNETVFPNFVCKAPAFQ</sequence>
<protein>
    <submittedName>
        <fullName evidence="4">C-type lectin domain-containing protein</fullName>
    </submittedName>
</protein>
<evidence type="ECO:0000313" key="4">
    <source>
        <dbReference type="WBParaSite" id="MBELARI_LOCUS15529"/>
    </source>
</evidence>
<dbReference type="Gene3D" id="3.10.100.10">
    <property type="entry name" value="Mannose-Binding Protein A, subunit A"/>
    <property type="match status" value="2"/>
</dbReference>
<dbReference type="InterPro" id="IPR016186">
    <property type="entry name" value="C-type_lectin-like/link_sf"/>
</dbReference>
<keyword evidence="1" id="KW-1015">Disulfide bond</keyword>
<dbReference type="SUPFAM" id="SSF56436">
    <property type="entry name" value="C-type lectin-like"/>
    <property type="match status" value="2"/>
</dbReference>
<feature type="domain" description="C-type lectin" evidence="2">
    <location>
        <begin position="1"/>
        <end position="115"/>
    </location>
</feature>
<dbReference type="WBParaSite" id="MBELARI_LOCUS15529">
    <property type="protein sequence ID" value="MBELARI_LOCUS15529"/>
    <property type="gene ID" value="MBELARI_LOCUS15529"/>
</dbReference>
<dbReference type="InterPro" id="IPR018378">
    <property type="entry name" value="C-type_lectin_CS"/>
</dbReference>
<dbReference type="PANTHER" id="PTHR22803">
    <property type="entry name" value="MANNOSE, PHOSPHOLIPASE, LECTIN RECEPTOR RELATED"/>
    <property type="match status" value="1"/>
</dbReference>
<evidence type="ECO:0000259" key="2">
    <source>
        <dbReference type="PROSITE" id="PS50041"/>
    </source>
</evidence>
<dbReference type="PROSITE" id="PS50041">
    <property type="entry name" value="C_TYPE_LECTIN_2"/>
    <property type="match status" value="2"/>
</dbReference>
<feature type="domain" description="C-type lectin" evidence="2">
    <location>
        <begin position="131"/>
        <end position="249"/>
    </location>
</feature>
<dbReference type="Pfam" id="PF00059">
    <property type="entry name" value="Lectin_C"/>
    <property type="match status" value="1"/>
</dbReference>
<dbReference type="InterPro" id="IPR016187">
    <property type="entry name" value="CTDL_fold"/>
</dbReference>
<dbReference type="InterPro" id="IPR050111">
    <property type="entry name" value="C-type_lectin/snaclec_domain"/>
</dbReference>
<evidence type="ECO:0000256" key="1">
    <source>
        <dbReference type="ARBA" id="ARBA00023157"/>
    </source>
</evidence>
<dbReference type="PROSITE" id="PS00615">
    <property type="entry name" value="C_TYPE_LECTIN_1"/>
    <property type="match status" value="1"/>
</dbReference>
<name>A0AAF3ENM0_9BILA</name>
<keyword evidence="3" id="KW-1185">Reference proteome</keyword>
<accession>A0AAF3ENM0</accession>
<organism evidence="3 4">
    <name type="scientific">Mesorhabditis belari</name>
    <dbReference type="NCBI Taxonomy" id="2138241"/>
    <lineage>
        <taxon>Eukaryota</taxon>
        <taxon>Metazoa</taxon>
        <taxon>Ecdysozoa</taxon>
        <taxon>Nematoda</taxon>
        <taxon>Chromadorea</taxon>
        <taxon>Rhabditida</taxon>
        <taxon>Rhabditina</taxon>
        <taxon>Rhabditomorpha</taxon>
        <taxon>Rhabditoidea</taxon>
        <taxon>Rhabditidae</taxon>
        <taxon>Mesorhabditinae</taxon>
        <taxon>Mesorhabditis</taxon>
    </lineage>
</organism>